<dbReference type="InterPro" id="IPR029044">
    <property type="entry name" value="Nucleotide-diphossugar_trans"/>
</dbReference>
<comment type="similarity">
    <text evidence="3 17">Belongs to the glycosyltransferase 13 family.</text>
</comment>
<evidence type="ECO:0000256" key="1">
    <source>
        <dbReference type="ARBA" id="ARBA00004323"/>
    </source>
</evidence>
<comment type="pathway">
    <text evidence="2 17">Protein modification; protein glycosylation.</text>
</comment>
<dbReference type="Pfam" id="PF03071">
    <property type="entry name" value="GNT-I"/>
    <property type="match status" value="1"/>
</dbReference>
<dbReference type="EMBL" id="GAIX01007638">
    <property type="protein sequence ID" value="JAA84922.1"/>
    <property type="molecule type" value="Transcribed_RNA"/>
</dbReference>
<dbReference type="UniPathway" id="UPA00378"/>
<evidence type="ECO:0000256" key="8">
    <source>
        <dbReference type="ARBA" id="ARBA00022968"/>
    </source>
</evidence>
<proteinExistence type="inferred from homology"/>
<reference evidence="18" key="2">
    <citation type="submission" date="2013-05" db="EMBL/GenBank/DDBJ databases">
        <authorList>
            <person name="Carter J.-M."/>
            <person name="Baker S.C."/>
            <person name="Pink R."/>
            <person name="Carter D.R.F."/>
            <person name="Collins A."/>
            <person name="Tomlin J."/>
            <person name="Gibbs M."/>
            <person name="Breuker C.J."/>
        </authorList>
    </citation>
    <scope>NUCLEOTIDE SEQUENCE</scope>
    <source>
        <tissue evidence="18">Ovary</tissue>
    </source>
</reference>
<keyword evidence="10 17" id="KW-0333">Golgi apparatus</keyword>
<evidence type="ECO:0000256" key="14">
    <source>
        <dbReference type="ARBA" id="ARBA00038949"/>
    </source>
</evidence>
<evidence type="ECO:0000256" key="15">
    <source>
        <dbReference type="ARBA" id="ARBA00041712"/>
    </source>
</evidence>
<evidence type="ECO:0000256" key="4">
    <source>
        <dbReference type="ARBA" id="ARBA00022676"/>
    </source>
</evidence>
<accession>S4PW03</accession>
<dbReference type="GO" id="GO:0003827">
    <property type="term" value="F:alpha-1,3-mannosylglycoprotein 2-beta-N-acetylglucosaminyltransferase activity"/>
    <property type="evidence" value="ECO:0007669"/>
    <property type="project" value="UniProtKB-UniRule"/>
</dbReference>
<keyword evidence="7 17" id="KW-0479">Metal-binding</keyword>
<evidence type="ECO:0000256" key="16">
    <source>
        <dbReference type="ARBA" id="ARBA00049421"/>
    </source>
</evidence>
<evidence type="ECO:0000313" key="18">
    <source>
        <dbReference type="EMBL" id="JAA84922.1"/>
    </source>
</evidence>
<comment type="function">
    <text evidence="13 17">Initiates complex N-linked carbohydrate formation. Essential for the conversion of high-mannose to hybrid and complex N-glycans.</text>
</comment>
<organism evidence="18">
    <name type="scientific">Pararge aegeria</name>
    <name type="common">speckled wood butterfly</name>
    <dbReference type="NCBI Taxonomy" id="116150"/>
    <lineage>
        <taxon>Eukaryota</taxon>
        <taxon>Metazoa</taxon>
        <taxon>Ecdysozoa</taxon>
        <taxon>Arthropoda</taxon>
        <taxon>Hexapoda</taxon>
        <taxon>Insecta</taxon>
        <taxon>Pterygota</taxon>
        <taxon>Neoptera</taxon>
        <taxon>Endopterygota</taxon>
        <taxon>Lepidoptera</taxon>
        <taxon>Glossata</taxon>
        <taxon>Ditrysia</taxon>
        <taxon>Papilionoidea</taxon>
        <taxon>Nymphalidae</taxon>
        <taxon>Satyrinae</taxon>
        <taxon>Satyrini</taxon>
        <taxon>Parargina</taxon>
        <taxon>Pararge</taxon>
    </lineage>
</organism>
<dbReference type="GO" id="GO:0030145">
    <property type="term" value="F:manganese ion binding"/>
    <property type="evidence" value="ECO:0007669"/>
    <property type="project" value="UniProtKB-UniRule"/>
</dbReference>
<dbReference type="PANTHER" id="PTHR10468">
    <property type="entry name" value="PROTEIN O-LINKED-MANNOSE BETA-1,2-N-ACETYLGLUCOSAMINYLTRANSFERASE 1/ALPHA-1,3-MANNOSYL-GLYCOPROTEIN 2-BETA-N-ACETYLGLUCOSAMINYLTRANSFERASE"/>
    <property type="match status" value="1"/>
</dbReference>
<evidence type="ECO:0000256" key="9">
    <source>
        <dbReference type="ARBA" id="ARBA00022989"/>
    </source>
</evidence>
<dbReference type="EC" id="2.4.1.101" evidence="14 17"/>
<evidence type="ECO:0000256" key="13">
    <source>
        <dbReference type="ARBA" id="ARBA00037706"/>
    </source>
</evidence>
<reference evidence="18" key="1">
    <citation type="journal article" date="2013" name="BMC Genomics">
        <title>Unscrambling butterfly oogenesis.</title>
        <authorList>
            <person name="Carter J.M."/>
            <person name="Baker S.C."/>
            <person name="Pink R."/>
            <person name="Carter D.R."/>
            <person name="Collins A."/>
            <person name="Tomlin J."/>
            <person name="Gibbs M."/>
            <person name="Breuker C.J."/>
        </authorList>
    </citation>
    <scope>NUCLEOTIDE SEQUENCE</scope>
    <source>
        <tissue evidence="18">Ovary</tissue>
    </source>
</reference>
<keyword evidence="4 17" id="KW-0328">Glycosyltransferase</keyword>
<comment type="subcellular location">
    <subcellularLocation>
        <location evidence="1 17">Golgi apparatus membrane</location>
        <topology evidence="1 17">Single-pass type II membrane protein</topology>
    </subcellularLocation>
</comment>
<evidence type="ECO:0000256" key="7">
    <source>
        <dbReference type="ARBA" id="ARBA00022723"/>
    </source>
</evidence>
<dbReference type="SUPFAM" id="SSF53448">
    <property type="entry name" value="Nucleotide-diphospho-sugar transferases"/>
    <property type="match status" value="1"/>
</dbReference>
<dbReference type="Gene3D" id="3.10.180.20">
    <property type="entry name" value="N-Acetylglucosaminyltransferase I, Domain 2"/>
    <property type="match status" value="1"/>
</dbReference>
<dbReference type="InterPro" id="IPR004139">
    <property type="entry name" value="Glyco_trans_13"/>
</dbReference>
<comment type="catalytic activity">
    <reaction evidence="16 17">
        <text>N(4)-(alpha-D-Man-(1-&gt;3)-[alpha-D-Man-(1-&gt;3)-[alpha-D-Man-(1-&gt;6)]-alpha-D-Man-(1-&gt;6)]-beta-D-Man-(1-&gt;4)-beta-D-GlcNAc-(1-&gt;4)-beta-D-GlcNAc)-L-asparaginyl-[protein] (N-glucan mannose isomer 5A1,2) + UDP-N-acetyl-alpha-D-glucosamine = N(4)-{beta-D-GlcNAc-(1-&gt;2)-alpha-D-Man-(1-&gt;3)-[alpha-D-Man-(1-&gt;3)-[alpha-D-Man-(1-&gt;6)]-alpha-D-Man-(1-&gt;6)]-beta-D-Man-(1-&gt;4)-beta-D-GlcNAc-(1-&gt;4)-beta-D-GlcNAc}-L-asparaginyl-[protein] + UDP + H(+)</text>
        <dbReference type="Rhea" id="RHEA:11456"/>
        <dbReference type="Rhea" id="RHEA-COMP:14367"/>
        <dbReference type="Rhea" id="RHEA-COMP:14368"/>
        <dbReference type="ChEBI" id="CHEBI:15378"/>
        <dbReference type="ChEBI" id="CHEBI:57705"/>
        <dbReference type="ChEBI" id="CHEBI:58223"/>
        <dbReference type="ChEBI" id="CHEBI:59087"/>
        <dbReference type="ChEBI" id="CHEBI:60625"/>
        <dbReference type="EC" id="2.4.1.101"/>
    </reaction>
</comment>
<comment type="cofactor">
    <cofactor evidence="17">
        <name>Mn(2+)</name>
        <dbReference type="ChEBI" id="CHEBI:29035"/>
    </cofactor>
    <text evidence="17">The cofactor is mostly bound to the substrate.</text>
</comment>
<evidence type="ECO:0000256" key="6">
    <source>
        <dbReference type="ARBA" id="ARBA00022692"/>
    </source>
</evidence>
<dbReference type="InterPro" id="IPR052261">
    <property type="entry name" value="Glycosyltransferase_13"/>
</dbReference>
<evidence type="ECO:0000256" key="11">
    <source>
        <dbReference type="ARBA" id="ARBA00023136"/>
    </source>
</evidence>
<evidence type="ECO:0000256" key="2">
    <source>
        <dbReference type="ARBA" id="ARBA00004922"/>
    </source>
</evidence>
<evidence type="ECO:0000256" key="5">
    <source>
        <dbReference type="ARBA" id="ARBA00022679"/>
    </source>
</evidence>
<keyword evidence="5 18" id="KW-0808">Transferase</keyword>
<evidence type="ECO:0000256" key="3">
    <source>
        <dbReference type="ARBA" id="ARBA00006492"/>
    </source>
</evidence>
<keyword evidence="6" id="KW-0812">Transmembrane</keyword>
<name>S4PW03_9NEOP</name>
<protein>
    <recommendedName>
        <fullName evidence="14 17">Alpha-1,3-mannosyl-glycoprotein 2-beta-N-acetylglucosaminyltransferase</fullName>
        <shortName evidence="17">GNT-I</shortName>
        <shortName evidence="17">GlcNAc-T I</shortName>
        <ecNumber evidence="14 17">2.4.1.101</ecNumber>
    </recommendedName>
    <alternativeName>
        <fullName evidence="15 17">N-glycosyl-oligosaccharide-glycoprotein N-acetylglucosaminyltransferase I</fullName>
    </alternativeName>
</protein>
<dbReference type="PANTHER" id="PTHR10468:SF0">
    <property type="entry name" value="ALPHA-1,3-MANNOSYL-GLYCOPROTEIN 2-BETA-N-ACETYLGLUCOSAMINYLTRANSFERASE"/>
    <property type="match status" value="1"/>
</dbReference>
<evidence type="ECO:0000256" key="10">
    <source>
        <dbReference type="ARBA" id="ARBA00023034"/>
    </source>
</evidence>
<dbReference type="AlphaFoldDB" id="S4PW03"/>
<sequence length="118" mass="13616">MHLRYMQLNMEFVGFTKLNLTYLLKDNYDSSYTELVASLPETSPEEVMAGASTESALRVSYSSAKTYRKAAKKLGLMDDFRSGIPRTAYRGIVTCFIRNRRVYLAPNYEWTKYDPSWG</sequence>
<evidence type="ECO:0000256" key="12">
    <source>
        <dbReference type="ARBA" id="ARBA00023211"/>
    </source>
</evidence>
<keyword evidence="12 17" id="KW-0464">Manganese</keyword>
<dbReference type="FunFam" id="3.10.180.20:FF:000001">
    <property type="entry name" value="alpha-1,3-mannosyl-glycoprotein 2-beta-N-acetylglucosaminyltransferase"/>
    <property type="match status" value="1"/>
</dbReference>
<dbReference type="GO" id="GO:0000139">
    <property type="term" value="C:Golgi membrane"/>
    <property type="evidence" value="ECO:0007669"/>
    <property type="project" value="UniProtKB-SubCell"/>
</dbReference>
<keyword evidence="11" id="KW-0472">Membrane</keyword>
<keyword evidence="8 17" id="KW-0735">Signal-anchor</keyword>
<evidence type="ECO:0000256" key="17">
    <source>
        <dbReference type="RuleBase" id="RU368119"/>
    </source>
</evidence>
<dbReference type="GO" id="GO:0006487">
    <property type="term" value="P:protein N-linked glycosylation"/>
    <property type="evidence" value="ECO:0007669"/>
    <property type="project" value="TreeGrafter"/>
</dbReference>
<keyword evidence="9" id="KW-1133">Transmembrane helix</keyword>